<feature type="transmembrane region" description="Helical" evidence="1">
    <location>
        <begin position="96"/>
        <end position="115"/>
    </location>
</feature>
<dbReference type="EMBL" id="QYRP01000002">
    <property type="protein sequence ID" value="RJS47098.1"/>
    <property type="molecule type" value="Genomic_DNA"/>
</dbReference>
<feature type="transmembrane region" description="Helical" evidence="1">
    <location>
        <begin position="256"/>
        <end position="278"/>
    </location>
</feature>
<sequence>MGDSPRKRRAGDVSSAISNIVDDMKGRSKKGVVTTGGMIVLALETVKAIFGDIVARKFSWTEFFFQAWFMIRVGLAPTILVAIPFGVIVSVQIGAVAGQIGATSFAGAVNGVGVLRQGAPLVTSLMIAGAVGSAICADMGARTIREEVDALKVMGINPVNRLVAPRLAAAVFVALLLNVVVAIVAITTGFLMNVTTGAVSSGTYLGGFVAFAQPSDLLLAEFKAFLFGFIATIVACHKGLAASGGAKGVADAVNQAVVLSVIMLAIVNVAVTQAYVMLVPQNIA</sequence>
<dbReference type="InterPro" id="IPR030802">
    <property type="entry name" value="Permease_MalE"/>
</dbReference>
<dbReference type="OrthoDB" id="5243306at2"/>
<dbReference type="Proteomes" id="UP000276542">
    <property type="component" value="Unassembled WGS sequence"/>
</dbReference>
<dbReference type="PANTHER" id="PTHR30188">
    <property type="entry name" value="ABC TRANSPORTER PERMEASE PROTEIN-RELATED"/>
    <property type="match status" value="1"/>
</dbReference>
<keyword evidence="1" id="KW-0812">Transmembrane</keyword>
<dbReference type="GO" id="GO:0043190">
    <property type="term" value="C:ATP-binding cassette (ABC) transporter complex"/>
    <property type="evidence" value="ECO:0007669"/>
    <property type="project" value="InterPro"/>
</dbReference>
<comment type="caution">
    <text evidence="2">The sequence shown here is derived from an EMBL/GenBank/DDBJ whole genome shotgun (WGS) entry which is preliminary data.</text>
</comment>
<feature type="transmembrane region" description="Helical" evidence="1">
    <location>
        <begin position="32"/>
        <end position="55"/>
    </location>
</feature>
<protein>
    <submittedName>
        <fullName evidence="2">ABC transporter permease</fullName>
    </submittedName>
</protein>
<evidence type="ECO:0000313" key="2">
    <source>
        <dbReference type="EMBL" id="RJS47098.1"/>
    </source>
</evidence>
<feature type="transmembrane region" description="Helical" evidence="1">
    <location>
        <begin position="162"/>
        <end position="184"/>
    </location>
</feature>
<evidence type="ECO:0000256" key="1">
    <source>
        <dbReference type="SAM" id="Phobius"/>
    </source>
</evidence>
<proteinExistence type="predicted"/>
<dbReference type="Pfam" id="PF02405">
    <property type="entry name" value="MlaE"/>
    <property type="match status" value="1"/>
</dbReference>
<feature type="transmembrane region" description="Helical" evidence="1">
    <location>
        <begin position="121"/>
        <end position="141"/>
    </location>
</feature>
<keyword evidence="1" id="KW-1133">Transmembrane helix</keyword>
<gene>
    <name evidence="2" type="ORF">D4739_13300</name>
</gene>
<dbReference type="PANTHER" id="PTHR30188:SF4">
    <property type="entry name" value="PROTEIN TRIGALACTOSYLDIACYLGLYCEROL 1, CHLOROPLASTIC"/>
    <property type="match status" value="1"/>
</dbReference>
<dbReference type="AlphaFoldDB" id="A0A3A5HB50"/>
<name>A0A3A5HB50_9ACTN</name>
<dbReference type="GO" id="GO:0005548">
    <property type="term" value="F:phospholipid transporter activity"/>
    <property type="evidence" value="ECO:0007669"/>
    <property type="project" value="TreeGrafter"/>
</dbReference>
<organism evidence="2 3">
    <name type="scientific">Nocardioides cavernaquae</name>
    <dbReference type="NCBI Taxonomy" id="2321396"/>
    <lineage>
        <taxon>Bacteria</taxon>
        <taxon>Bacillati</taxon>
        <taxon>Actinomycetota</taxon>
        <taxon>Actinomycetes</taxon>
        <taxon>Propionibacteriales</taxon>
        <taxon>Nocardioidaceae</taxon>
        <taxon>Nocardioides</taxon>
    </lineage>
</organism>
<keyword evidence="1" id="KW-0472">Membrane</keyword>
<reference evidence="3" key="1">
    <citation type="submission" date="2018-09" db="EMBL/GenBank/DDBJ databases">
        <authorList>
            <person name="Zhu H."/>
        </authorList>
    </citation>
    <scope>NUCLEOTIDE SEQUENCE [LARGE SCALE GENOMIC DNA]</scope>
    <source>
        <strain evidence="3">K1W22B-1</strain>
    </source>
</reference>
<feature type="transmembrane region" description="Helical" evidence="1">
    <location>
        <begin position="190"/>
        <end position="212"/>
    </location>
</feature>
<keyword evidence="3" id="KW-1185">Reference proteome</keyword>
<feature type="transmembrane region" description="Helical" evidence="1">
    <location>
        <begin position="67"/>
        <end position="89"/>
    </location>
</feature>
<feature type="transmembrane region" description="Helical" evidence="1">
    <location>
        <begin position="224"/>
        <end position="244"/>
    </location>
</feature>
<evidence type="ECO:0000313" key="3">
    <source>
        <dbReference type="Proteomes" id="UP000276542"/>
    </source>
</evidence>
<accession>A0A3A5HB50</accession>